<dbReference type="Proteomes" id="UP000682202">
    <property type="component" value="Chromosome"/>
</dbReference>
<evidence type="ECO:0000313" key="1">
    <source>
        <dbReference type="EMBL" id="QUR67686.1"/>
    </source>
</evidence>
<dbReference type="EMBL" id="CP046600">
    <property type="protein sequence ID" value="QUR67686.1"/>
    <property type="molecule type" value="Genomic_DNA"/>
</dbReference>
<name>A0A975JXS9_9MYCO</name>
<sequence>MDIDYALAFDFVDSDGRPYQLRFRRDADLVDSGQLIAVIAKSRPDKGLTRAISRPGVNFHDVVAALAGWHSWARLTDNTIDLPAIRRRVLDAGLGSGEWDIMDQA</sequence>
<dbReference type="KEGG" id="mspg:F6B93_11760"/>
<organism evidence="1 2">
    <name type="scientific">Mycobacterium spongiae</name>
    <dbReference type="NCBI Taxonomy" id="886343"/>
    <lineage>
        <taxon>Bacteria</taxon>
        <taxon>Bacillati</taxon>
        <taxon>Actinomycetota</taxon>
        <taxon>Actinomycetes</taxon>
        <taxon>Mycobacteriales</taxon>
        <taxon>Mycobacteriaceae</taxon>
        <taxon>Mycobacterium</taxon>
    </lineage>
</organism>
<protein>
    <submittedName>
        <fullName evidence="1">Uncharacterized protein</fullName>
    </submittedName>
</protein>
<dbReference type="AlphaFoldDB" id="A0A975JXS9"/>
<dbReference type="RefSeq" id="WP_211695261.1">
    <property type="nucleotide sequence ID" value="NZ_CP046600.1"/>
</dbReference>
<evidence type="ECO:0000313" key="2">
    <source>
        <dbReference type="Proteomes" id="UP000682202"/>
    </source>
</evidence>
<proteinExistence type="predicted"/>
<reference evidence="1" key="1">
    <citation type="submission" date="2019-12" db="EMBL/GenBank/DDBJ databases">
        <title>Mycobacterium spongiae sp. nov.</title>
        <authorList>
            <person name="Stinear T."/>
        </authorList>
    </citation>
    <scope>NUCLEOTIDE SEQUENCE</scope>
    <source>
        <strain evidence="1">FSD4b-SM</strain>
    </source>
</reference>
<accession>A0A975JXS9</accession>
<keyword evidence="2" id="KW-1185">Reference proteome</keyword>
<gene>
    <name evidence="1" type="ORF">F6B93_11760</name>
</gene>